<dbReference type="PANTHER" id="PTHR13710">
    <property type="entry name" value="DNA HELICASE RECQ FAMILY MEMBER"/>
    <property type="match status" value="1"/>
</dbReference>
<accession>A0A1E3PTL0</accession>
<name>A0A1E3PTL0_LIPST</name>
<dbReference type="GO" id="GO:0005524">
    <property type="term" value="F:ATP binding"/>
    <property type="evidence" value="ECO:0007669"/>
    <property type="project" value="UniProtKB-KW"/>
</dbReference>
<evidence type="ECO:0000256" key="1">
    <source>
        <dbReference type="ARBA" id="ARBA00005446"/>
    </source>
</evidence>
<sequence length="568" mass="63563">MNRLLAGGLYKVTNSIIEGYQQYLFSGYKGRFGAERLRKIIEHRTAVSVALHTGLNTQELRQALIAFLDKYAGHDKAVSVFQEDQAHDIQSGHSSRMAVTHYAISSQDLPSTNRYDVHAFMLVSEAWFRFLGEVAPVQGLKRILQTAQPSQIGQSVEHSIPAVRDVCSNTIEKTTISREVVEIYPEAVNAKLLPVAPATFQLLFELRGRDATFKSALQAAAIQTIISNPGHSFLVILPTGGGKSDIIYISALYELKSGRVTILLVPFVALRYDILDRGAKLGLKIVQWSPGLVTEDVIGAHILLVAVENLDGGHFRHIFSELLFRKDGHSLIARIFFDEAHTILGHWDFRPSFQAIQQITSLTIPIVLLSATIPPSKLKDIRAAYCRLDLRIIRAPTTMRPNIKYEVHRRKSDGLHAMLGEIIRGFFDTCQMVDRALVFCMSKAMVRELYDEFSEDHDGIGLFHGELTSDAKSDVLNKWITGTYRLIFTTSGFGVGTHYDDVPLVIHYKGIWSLVDFVQESGRAGRNNKPAKSIVLLQNNWHPNYQILAAVDAQVIDDFVSPHGFCRR</sequence>
<evidence type="ECO:0000259" key="6">
    <source>
        <dbReference type="PROSITE" id="PS51192"/>
    </source>
</evidence>
<dbReference type="SUPFAM" id="SSF52540">
    <property type="entry name" value="P-loop containing nucleoside triphosphate hydrolases"/>
    <property type="match status" value="1"/>
</dbReference>
<dbReference type="GO" id="GO:0000724">
    <property type="term" value="P:double-strand break repair via homologous recombination"/>
    <property type="evidence" value="ECO:0007669"/>
    <property type="project" value="TreeGrafter"/>
</dbReference>
<dbReference type="AlphaFoldDB" id="A0A1E3PTL0"/>
<evidence type="ECO:0000256" key="5">
    <source>
        <dbReference type="ARBA" id="ARBA00034808"/>
    </source>
</evidence>
<evidence type="ECO:0000259" key="7">
    <source>
        <dbReference type="PROSITE" id="PS51194"/>
    </source>
</evidence>
<evidence type="ECO:0000313" key="9">
    <source>
        <dbReference type="Proteomes" id="UP000094385"/>
    </source>
</evidence>
<dbReference type="OrthoDB" id="3555927at2759"/>
<dbReference type="EC" id="5.6.2.4" evidence="5"/>
<feature type="domain" description="Helicase C-terminal" evidence="7">
    <location>
        <begin position="422"/>
        <end position="568"/>
    </location>
</feature>
<comment type="catalytic activity">
    <reaction evidence="4">
        <text>Couples ATP hydrolysis with the unwinding of duplex DNA by translocating in the 3'-5' direction.</text>
        <dbReference type="EC" id="5.6.2.4"/>
    </reaction>
</comment>
<dbReference type="Gene3D" id="3.40.50.300">
    <property type="entry name" value="P-loop containing nucleotide triphosphate hydrolases"/>
    <property type="match status" value="2"/>
</dbReference>
<dbReference type="GO" id="GO:0005737">
    <property type="term" value="C:cytoplasm"/>
    <property type="evidence" value="ECO:0007669"/>
    <property type="project" value="TreeGrafter"/>
</dbReference>
<evidence type="ECO:0000313" key="8">
    <source>
        <dbReference type="EMBL" id="ODQ68776.1"/>
    </source>
</evidence>
<keyword evidence="3" id="KW-0067">ATP-binding</keyword>
<dbReference type="STRING" id="675824.A0A1E3PTL0"/>
<feature type="domain" description="Helicase ATP-binding" evidence="6">
    <location>
        <begin position="224"/>
        <end position="391"/>
    </location>
</feature>
<dbReference type="SMART" id="SM00490">
    <property type="entry name" value="HELICc"/>
    <property type="match status" value="1"/>
</dbReference>
<keyword evidence="9" id="KW-1185">Reference proteome</keyword>
<dbReference type="InterPro" id="IPR014001">
    <property type="entry name" value="Helicase_ATP-bd"/>
</dbReference>
<evidence type="ECO:0000256" key="3">
    <source>
        <dbReference type="ARBA" id="ARBA00022840"/>
    </source>
</evidence>
<dbReference type="GO" id="GO:0009378">
    <property type="term" value="F:four-way junction helicase activity"/>
    <property type="evidence" value="ECO:0007669"/>
    <property type="project" value="TreeGrafter"/>
</dbReference>
<dbReference type="GO" id="GO:0043138">
    <property type="term" value="F:3'-5' DNA helicase activity"/>
    <property type="evidence" value="ECO:0007669"/>
    <property type="project" value="UniProtKB-EC"/>
</dbReference>
<dbReference type="InterPro" id="IPR011545">
    <property type="entry name" value="DEAD/DEAH_box_helicase_dom"/>
</dbReference>
<dbReference type="PANTHER" id="PTHR13710:SF154">
    <property type="entry name" value="RECQ HELICASE, PUTATIVE (AFU_ORTHOLOGUE AFUA_6G14720)-RELATED"/>
    <property type="match status" value="1"/>
</dbReference>
<dbReference type="Pfam" id="PF00270">
    <property type="entry name" value="DEAD"/>
    <property type="match status" value="1"/>
</dbReference>
<dbReference type="GO" id="GO:0005694">
    <property type="term" value="C:chromosome"/>
    <property type="evidence" value="ECO:0007669"/>
    <property type="project" value="TreeGrafter"/>
</dbReference>
<reference evidence="8 9" key="1">
    <citation type="journal article" date="2016" name="Proc. Natl. Acad. Sci. U.S.A.">
        <title>Comparative genomics of biotechnologically important yeasts.</title>
        <authorList>
            <person name="Riley R."/>
            <person name="Haridas S."/>
            <person name="Wolfe K.H."/>
            <person name="Lopes M.R."/>
            <person name="Hittinger C.T."/>
            <person name="Goeker M."/>
            <person name="Salamov A.A."/>
            <person name="Wisecaver J.H."/>
            <person name="Long T.M."/>
            <person name="Calvey C.H."/>
            <person name="Aerts A.L."/>
            <person name="Barry K.W."/>
            <person name="Choi C."/>
            <person name="Clum A."/>
            <person name="Coughlan A.Y."/>
            <person name="Deshpande S."/>
            <person name="Douglass A.P."/>
            <person name="Hanson S.J."/>
            <person name="Klenk H.-P."/>
            <person name="LaButti K.M."/>
            <person name="Lapidus A."/>
            <person name="Lindquist E.A."/>
            <person name="Lipzen A.M."/>
            <person name="Meier-Kolthoff J.P."/>
            <person name="Ohm R.A."/>
            <person name="Otillar R.P."/>
            <person name="Pangilinan J.L."/>
            <person name="Peng Y."/>
            <person name="Rokas A."/>
            <person name="Rosa C.A."/>
            <person name="Scheuner C."/>
            <person name="Sibirny A.A."/>
            <person name="Slot J.C."/>
            <person name="Stielow J.B."/>
            <person name="Sun H."/>
            <person name="Kurtzman C.P."/>
            <person name="Blackwell M."/>
            <person name="Grigoriev I.V."/>
            <person name="Jeffries T.W."/>
        </authorList>
    </citation>
    <scope>NUCLEOTIDE SEQUENCE [LARGE SCALE GENOMIC DNA]</scope>
    <source>
        <strain evidence="8 9">NRRL Y-11557</strain>
    </source>
</reference>
<evidence type="ECO:0000256" key="2">
    <source>
        <dbReference type="ARBA" id="ARBA00022741"/>
    </source>
</evidence>
<gene>
    <name evidence="8" type="ORF">LIPSTDRAFT_66836</name>
</gene>
<dbReference type="InterPro" id="IPR027417">
    <property type="entry name" value="P-loop_NTPase"/>
</dbReference>
<comment type="similarity">
    <text evidence="1">Belongs to the helicase family. RecQ subfamily.</text>
</comment>
<dbReference type="GO" id="GO:0003676">
    <property type="term" value="F:nucleic acid binding"/>
    <property type="evidence" value="ECO:0007669"/>
    <property type="project" value="InterPro"/>
</dbReference>
<dbReference type="PROSITE" id="PS51192">
    <property type="entry name" value="HELICASE_ATP_BIND_1"/>
    <property type="match status" value="1"/>
</dbReference>
<proteinExistence type="inferred from homology"/>
<dbReference type="PROSITE" id="PS51194">
    <property type="entry name" value="HELICASE_CTER"/>
    <property type="match status" value="1"/>
</dbReference>
<organism evidence="8 9">
    <name type="scientific">Lipomyces starkeyi NRRL Y-11557</name>
    <dbReference type="NCBI Taxonomy" id="675824"/>
    <lineage>
        <taxon>Eukaryota</taxon>
        <taxon>Fungi</taxon>
        <taxon>Dikarya</taxon>
        <taxon>Ascomycota</taxon>
        <taxon>Saccharomycotina</taxon>
        <taxon>Lipomycetes</taxon>
        <taxon>Lipomycetales</taxon>
        <taxon>Lipomycetaceae</taxon>
        <taxon>Lipomyces</taxon>
    </lineage>
</organism>
<evidence type="ECO:0000256" key="4">
    <source>
        <dbReference type="ARBA" id="ARBA00034617"/>
    </source>
</evidence>
<dbReference type="SMART" id="SM00487">
    <property type="entry name" value="DEXDc"/>
    <property type="match status" value="1"/>
</dbReference>
<dbReference type="Proteomes" id="UP000094385">
    <property type="component" value="Unassembled WGS sequence"/>
</dbReference>
<keyword evidence="2" id="KW-0547">Nucleotide-binding</keyword>
<protein>
    <recommendedName>
        <fullName evidence="5">DNA 3'-5' helicase</fullName>
        <ecNumber evidence="5">5.6.2.4</ecNumber>
    </recommendedName>
</protein>
<dbReference type="InterPro" id="IPR001650">
    <property type="entry name" value="Helicase_C-like"/>
</dbReference>
<dbReference type="EMBL" id="KV454318">
    <property type="protein sequence ID" value="ODQ68776.1"/>
    <property type="molecule type" value="Genomic_DNA"/>
</dbReference>
<dbReference type="Pfam" id="PF00271">
    <property type="entry name" value="Helicase_C"/>
    <property type="match status" value="1"/>
</dbReference>